<dbReference type="Proteomes" id="UP000007431">
    <property type="component" value="Unassembled WGS sequence"/>
</dbReference>
<dbReference type="Gene3D" id="3.40.30.10">
    <property type="entry name" value="Glutaredoxin"/>
    <property type="match status" value="1"/>
</dbReference>
<dbReference type="VEuPathDB" id="FungiDB:SCHCODRAFT_02587980"/>
<dbReference type="InterPro" id="IPR004045">
    <property type="entry name" value="Glutathione_S-Trfase_N"/>
</dbReference>
<evidence type="ECO:0000313" key="3">
    <source>
        <dbReference type="Proteomes" id="UP000007431"/>
    </source>
</evidence>
<dbReference type="KEGG" id="scm:SCHCO_02587980"/>
<reference evidence="2 3" key="1">
    <citation type="journal article" date="2010" name="Nat. Biotechnol.">
        <title>Genome sequence of the model mushroom Schizophyllum commune.</title>
        <authorList>
            <person name="Ohm R.A."/>
            <person name="de Jong J.F."/>
            <person name="Lugones L.G."/>
            <person name="Aerts A."/>
            <person name="Kothe E."/>
            <person name="Stajich J.E."/>
            <person name="de Vries R.P."/>
            <person name="Record E."/>
            <person name="Levasseur A."/>
            <person name="Baker S.E."/>
            <person name="Bartholomew K.A."/>
            <person name="Coutinho P.M."/>
            <person name="Erdmann S."/>
            <person name="Fowler T.J."/>
            <person name="Gathman A.C."/>
            <person name="Lombard V."/>
            <person name="Henrissat B."/>
            <person name="Knabe N."/>
            <person name="Kuees U."/>
            <person name="Lilly W.W."/>
            <person name="Lindquist E."/>
            <person name="Lucas S."/>
            <person name="Magnuson J.K."/>
            <person name="Piumi F."/>
            <person name="Raudaskoski M."/>
            <person name="Salamov A."/>
            <person name="Schmutz J."/>
            <person name="Schwarze F.W.M.R."/>
            <person name="vanKuyk P.A."/>
            <person name="Horton J.S."/>
            <person name="Grigoriev I.V."/>
            <person name="Woesten H.A.B."/>
        </authorList>
    </citation>
    <scope>NUCLEOTIDE SEQUENCE [LARGE SCALE GENOMIC DNA]</scope>
    <source>
        <strain evidence="3">H4-8 / FGSC 9210</strain>
    </source>
</reference>
<dbReference type="Pfam" id="PF13409">
    <property type="entry name" value="GST_N_2"/>
    <property type="match status" value="1"/>
</dbReference>
<accession>D8QDP4</accession>
<keyword evidence="3" id="KW-1185">Reference proteome</keyword>
<feature type="domain" description="GST N-terminal" evidence="1">
    <location>
        <begin position="2"/>
        <end position="98"/>
    </location>
</feature>
<evidence type="ECO:0000313" key="2">
    <source>
        <dbReference type="EMBL" id="EFI94020.1"/>
    </source>
</evidence>
<dbReference type="InterPro" id="IPR054416">
    <property type="entry name" value="GST_UstS-like_C"/>
</dbReference>
<dbReference type="GeneID" id="9590950"/>
<dbReference type="Pfam" id="PF22041">
    <property type="entry name" value="GST_C_7"/>
    <property type="match status" value="1"/>
</dbReference>
<dbReference type="SUPFAM" id="SSF47616">
    <property type="entry name" value="GST C-terminal domain-like"/>
    <property type="match status" value="1"/>
</dbReference>
<dbReference type="RefSeq" id="XP_003028923.1">
    <property type="nucleotide sequence ID" value="XM_003028877.1"/>
</dbReference>
<dbReference type="Gene3D" id="1.20.1050.10">
    <property type="match status" value="1"/>
</dbReference>
<protein>
    <recommendedName>
        <fullName evidence="1">GST N-terminal domain-containing protein</fullName>
    </recommendedName>
</protein>
<dbReference type="PROSITE" id="PS50404">
    <property type="entry name" value="GST_NTER"/>
    <property type="match status" value="1"/>
</dbReference>
<dbReference type="OrthoDB" id="4951845at2759"/>
<evidence type="ECO:0000259" key="1">
    <source>
        <dbReference type="PROSITE" id="PS50404"/>
    </source>
</evidence>
<dbReference type="InterPro" id="IPR036282">
    <property type="entry name" value="Glutathione-S-Trfase_C_sf"/>
</dbReference>
<dbReference type="eggNOG" id="ENOG502QQN3">
    <property type="taxonomic scope" value="Eukaryota"/>
</dbReference>
<gene>
    <name evidence="2" type="ORF">SCHCODRAFT_111982</name>
</gene>
<dbReference type="AlphaFoldDB" id="D8QDP4"/>
<name>D8QDP4_SCHCM</name>
<organism evidence="3">
    <name type="scientific">Schizophyllum commune (strain H4-8 / FGSC 9210)</name>
    <name type="common">Split gill fungus</name>
    <dbReference type="NCBI Taxonomy" id="578458"/>
    <lineage>
        <taxon>Eukaryota</taxon>
        <taxon>Fungi</taxon>
        <taxon>Dikarya</taxon>
        <taxon>Basidiomycota</taxon>
        <taxon>Agaricomycotina</taxon>
        <taxon>Agaricomycetes</taxon>
        <taxon>Agaricomycetidae</taxon>
        <taxon>Agaricales</taxon>
        <taxon>Schizophyllaceae</taxon>
        <taxon>Schizophyllum</taxon>
    </lineage>
</organism>
<dbReference type="HOGENOM" id="CLU_011226_4_0_1"/>
<sequence length="252" mass="28259">MAPIIFYSIPSQKGCWSLHTLKIRYALNYKGLPFRTEWVEYPDIEKKCKEIGAEPTETKEDGSPLYTLPVISDPSTGKVISDGPKIAKYLDEAYPDTPKLYPPGTEATQKEAMAQLFGKAAPALRPMVVPCVVHILGEGSKPYFRATREKALGCTLEEKIPKGEDRKLRLEQGREAFEAFLARFKDASGKETPFLLGEAPCFADFSVAGFLQWIRVTLGDESDVWKAVESWSDGRVVKYLEDLRKYEGDPRA</sequence>
<dbReference type="SUPFAM" id="SSF52833">
    <property type="entry name" value="Thioredoxin-like"/>
    <property type="match status" value="1"/>
</dbReference>
<dbReference type="OMA" id="PYHTEWV"/>
<feature type="non-terminal residue" evidence="2">
    <location>
        <position position="252"/>
    </location>
</feature>
<dbReference type="InParanoid" id="D8QDP4"/>
<dbReference type="InterPro" id="IPR036249">
    <property type="entry name" value="Thioredoxin-like_sf"/>
</dbReference>
<proteinExistence type="predicted"/>
<dbReference type="EMBL" id="GL377310">
    <property type="protein sequence ID" value="EFI94020.1"/>
    <property type="molecule type" value="Genomic_DNA"/>
</dbReference>